<dbReference type="InterPro" id="IPR035979">
    <property type="entry name" value="RBD_domain_sf"/>
</dbReference>
<keyword evidence="1 2" id="KW-0694">RNA-binding</keyword>
<dbReference type="SUPFAM" id="SSF54928">
    <property type="entry name" value="RNA-binding domain, RBD"/>
    <property type="match status" value="1"/>
</dbReference>
<sequence length="165" mass="17859">MAENGDIERDITDLSPVSGEGQNPTPGSEENPDLNDRSIYLGNLDYMISPQEIEDFCSTAGPIDKVSIIVDNSGIATGYAFVAFKDKSSVEKAVTELNQKTLKHRRTKVSIRHTKSENPENRGPRNTSGGRGRGSRVEEEALVAVAVAVEEEGVVVVGTMEKPKN</sequence>
<feature type="compositionally biased region" description="Basic residues" evidence="3">
    <location>
        <begin position="101"/>
        <end position="113"/>
    </location>
</feature>
<dbReference type="PANTHER" id="PTHR23236:SF12">
    <property type="entry name" value="EUKARYOTIC INITIATION FACTOR 4B-RELATED"/>
    <property type="match status" value="1"/>
</dbReference>
<dbReference type="InterPro" id="IPR000504">
    <property type="entry name" value="RRM_dom"/>
</dbReference>
<dbReference type="RefSeq" id="XP_025343486.1">
    <property type="nucleotide sequence ID" value="XM_025488719.1"/>
</dbReference>
<feature type="compositionally biased region" description="Basic and acidic residues" evidence="3">
    <location>
        <begin position="114"/>
        <end position="123"/>
    </location>
</feature>
<comment type="caution">
    <text evidence="5">The sequence shown here is derived from an EMBL/GenBank/DDBJ whole genome shotgun (WGS) entry which is preliminary data.</text>
</comment>
<dbReference type="InterPro" id="IPR012677">
    <property type="entry name" value="Nucleotide-bd_a/b_plait_sf"/>
</dbReference>
<dbReference type="GO" id="GO:0008143">
    <property type="term" value="F:poly(A) binding"/>
    <property type="evidence" value="ECO:0007669"/>
    <property type="project" value="TreeGrafter"/>
</dbReference>
<feature type="region of interest" description="Disordered" evidence="3">
    <location>
        <begin position="101"/>
        <end position="137"/>
    </location>
</feature>
<evidence type="ECO:0000256" key="1">
    <source>
        <dbReference type="ARBA" id="ARBA00022884"/>
    </source>
</evidence>
<gene>
    <name evidence="5" type="ORF">CXQ85_005117</name>
</gene>
<dbReference type="AlphaFoldDB" id="A0A2V1AYH2"/>
<dbReference type="Pfam" id="PF00076">
    <property type="entry name" value="RRM_1"/>
    <property type="match status" value="1"/>
</dbReference>
<organism evidence="5 6">
    <name type="scientific">Candidozyma haemuli</name>
    <dbReference type="NCBI Taxonomy" id="45357"/>
    <lineage>
        <taxon>Eukaryota</taxon>
        <taxon>Fungi</taxon>
        <taxon>Dikarya</taxon>
        <taxon>Ascomycota</taxon>
        <taxon>Saccharomycotina</taxon>
        <taxon>Pichiomycetes</taxon>
        <taxon>Metschnikowiaceae</taxon>
        <taxon>Candidozyma</taxon>
    </lineage>
</organism>
<dbReference type="SMART" id="SM00360">
    <property type="entry name" value="RRM"/>
    <property type="match status" value="1"/>
</dbReference>
<dbReference type="Proteomes" id="UP000244309">
    <property type="component" value="Unassembled WGS sequence"/>
</dbReference>
<accession>A0A2V1AYH2</accession>
<dbReference type="EMBL" id="PKFO01000008">
    <property type="protein sequence ID" value="PVH22546.1"/>
    <property type="molecule type" value="Genomic_DNA"/>
</dbReference>
<evidence type="ECO:0000256" key="2">
    <source>
        <dbReference type="PROSITE-ProRule" id="PRU00176"/>
    </source>
</evidence>
<dbReference type="PANTHER" id="PTHR23236">
    <property type="entry name" value="EUKARYOTIC TRANSLATION INITIATION FACTOR 4B/4H"/>
    <property type="match status" value="1"/>
</dbReference>
<evidence type="ECO:0000313" key="5">
    <source>
        <dbReference type="EMBL" id="PVH22546.1"/>
    </source>
</evidence>
<dbReference type="STRING" id="45357.A0A2V1AYH2"/>
<evidence type="ECO:0000313" key="6">
    <source>
        <dbReference type="Proteomes" id="UP000244309"/>
    </source>
</evidence>
<keyword evidence="6" id="KW-1185">Reference proteome</keyword>
<dbReference type="OrthoDB" id="4726at2759"/>
<evidence type="ECO:0000256" key="3">
    <source>
        <dbReference type="SAM" id="MobiDB-lite"/>
    </source>
</evidence>
<dbReference type="PROSITE" id="PS50102">
    <property type="entry name" value="RRM"/>
    <property type="match status" value="1"/>
</dbReference>
<feature type="compositionally biased region" description="Basic and acidic residues" evidence="3">
    <location>
        <begin position="1"/>
        <end position="12"/>
    </location>
</feature>
<protein>
    <recommendedName>
        <fullName evidence="4">RRM domain-containing protein</fullName>
    </recommendedName>
</protein>
<proteinExistence type="predicted"/>
<evidence type="ECO:0000259" key="4">
    <source>
        <dbReference type="PROSITE" id="PS50102"/>
    </source>
</evidence>
<dbReference type="GeneID" id="37010447"/>
<feature type="region of interest" description="Disordered" evidence="3">
    <location>
        <begin position="1"/>
        <end position="37"/>
    </location>
</feature>
<dbReference type="Gene3D" id="3.30.70.330">
    <property type="match status" value="1"/>
</dbReference>
<name>A0A2V1AYH2_9ASCO</name>
<feature type="domain" description="RRM" evidence="4">
    <location>
        <begin position="37"/>
        <end position="114"/>
    </location>
</feature>
<dbReference type="VEuPathDB" id="FungiDB:CXQ85_005117"/>
<reference evidence="5 6" key="1">
    <citation type="submission" date="2017-12" db="EMBL/GenBank/DDBJ databases">
        <title>Genome Sequence of a Multidrug-Resistant Candida haemulonii Isolate from a Patient with Chronic Leg Ulcers in Israel.</title>
        <authorList>
            <person name="Chow N.A."/>
            <person name="Gade L."/>
            <person name="Batra D."/>
            <person name="Rowe L.A."/>
            <person name="Ben-Ami R."/>
            <person name="Loparev V.N."/>
            <person name="Litvintseva A.P."/>
        </authorList>
    </citation>
    <scope>NUCLEOTIDE SEQUENCE [LARGE SCALE GENOMIC DNA]</scope>
    <source>
        <strain evidence="5 6">B11899</strain>
    </source>
</reference>